<reference evidence="1" key="1">
    <citation type="submission" date="2016-06" db="EMBL/GenBank/DDBJ databases">
        <authorList>
            <person name="Berg J.A."/>
            <person name="Hyde J.R."/>
            <person name="Breakwell D.P."/>
            <person name="Hope S."/>
            <person name="Grose J.H."/>
        </authorList>
    </citation>
    <scope>NUCLEOTIDE SEQUENCE [LARGE SCALE GENOMIC DNA]</scope>
</reference>
<proteinExistence type="predicted"/>
<evidence type="ECO:0000313" key="2">
    <source>
        <dbReference type="Proteomes" id="UP000202181"/>
    </source>
</evidence>
<gene>
    <name evidence="1" type="ORF">ASESINO_76</name>
</gene>
<organism evidence="1 2">
    <name type="scientific">Erwinia phage vB_EamM_Asesino</name>
    <dbReference type="NCBI Taxonomy" id="1883370"/>
    <lineage>
        <taxon>Viruses</taxon>
        <taxon>Duplodnaviria</taxon>
        <taxon>Heunggongvirae</taxon>
        <taxon>Uroviricota</taxon>
        <taxon>Caudoviricetes</taxon>
        <taxon>Chimalliviridae</taxon>
        <taxon>Erskinevirus</taxon>
        <taxon>Erskinevirus asesino</taxon>
    </lineage>
</organism>
<dbReference type="RefSeq" id="YP_009290694.1">
    <property type="nucleotide sequence ID" value="NC_031107.2"/>
</dbReference>
<sequence length="112" mass="12846">MNPNNSYPVKRITLTEEGAKTARAITSCPMKLTDALIGQEGIFLIFGERDRVFHRIDEPEEFLQLAATLGDQEQASDVAINVTPRDLFIVRDKHRHSGLRAVRWKREWLART</sequence>
<protein>
    <submittedName>
        <fullName evidence="1">Uncharacterized protein</fullName>
    </submittedName>
</protein>
<dbReference type="GeneID" id="29057026"/>
<name>A0A1B2I9Y6_9CAUD</name>
<accession>A0A1B2I9Y6</accession>
<evidence type="ECO:0000313" key="1">
    <source>
        <dbReference type="EMBL" id="ANZ48089.1"/>
    </source>
</evidence>
<dbReference type="KEGG" id="vg:29057026"/>
<dbReference type="Proteomes" id="UP000202181">
    <property type="component" value="Segment"/>
</dbReference>
<keyword evidence="2" id="KW-1185">Reference proteome</keyword>
<dbReference type="EMBL" id="KX397364">
    <property type="protein sequence ID" value="ANZ48089.1"/>
    <property type="molecule type" value="Genomic_DNA"/>
</dbReference>